<evidence type="ECO:0000259" key="1">
    <source>
        <dbReference type="Pfam" id="PF12773"/>
    </source>
</evidence>
<protein>
    <recommendedName>
        <fullName evidence="1">DZANK-type domain-containing protein</fullName>
    </recommendedName>
</protein>
<organism evidence="2 3">
    <name type="scientific">Geobacillus icigianus</name>
    <dbReference type="NCBI Taxonomy" id="1430331"/>
    <lineage>
        <taxon>Bacteria</taxon>
        <taxon>Bacillati</taxon>
        <taxon>Bacillota</taxon>
        <taxon>Bacilli</taxon>
        <taxon>Bacillales</taxon>
        <taxon>Anoxybacillaceae</taxon>
        <taxon>Geobacillus</taxon>
    </lineage>
</organism>
<accession>A0ABU6BG00</accession>
<name>A0ABU6BG00_9BACL</name>
<sequence>MDLQRKIGGGITKIQQSIEQGKQKLQIAQEINKCKNVIEETVEKRADVLIKLGEAIYKKIRLGEIEDPDLLSLSEVLIQLDKTLYQTKNKLEKLMEHGAEGKVCVHCRQPLSLEDRFCGACGQPVKQKEEEREQYVVCPRCEQPILQPAEFCICCGIKLA</sequence>
<proteinExistence type="predicted"/>
<dbReference type="Proteomes" id="UP000029267">
    <property type="component" value="Unassembled WGS sequence"/>
</dbReference>
<gene>
    <name evidence="2" type="ORF">EP10_001687</name>
</gene>
<keyword evidence="3" id="KW-1185">Reference proteome</keyword>
<evidence type="ECO:0000313" key="2">
    <source>
        <dbReference type="EMBL" id="MEB3750846.1"/>
    </source>
</evidence>
<reference evidence="2 3" key="1">
    <citation type="journal article" date="2014" name="Genome Announc.">
        <title>Draft Genome Sequence of Geobacillus icigianus Strain G1w1T Isolated from Hot Springs in the Valley of Geysers, Kamchatka (Russian Federation).</title>
        <authorList>
            <person name="Bryanskaya A.V."/>
            <person name="Rozanov A.S."/>
            <person name="Logacheva M.D."/>
            <person name="Kotenko A.V."/>
            <person name="Peltek S.E."/>
        </authorList>
    </citation>
    <scope>NUCLEOTIDE SEQUENCE [LARGE SCALE GENOMIC DNA]</scope>
    <source>
        <strain evidence="2 3">G1w1</strain>
    </source>
</reference>
<dbReference type="RefSeq" id="WP_033018243.1">
    <property type="nucleotide sequence ID" value="NZ_JPYA02000002.1"/>
</dbReference>
<dbReference type="InterPro" id="IPR025874">
    <property type="entry name" value="DZR"/>
</dbReference>
<feature type="domain" description="DZANK-type" evidence="1">
    <location>
        <begin position="104"/>
        <end position="156"/>
    </location>
</feature>
<comment type="caution">
    <text evidence="2">The sequence shown here is derived from an EMBL/GenBank/DDBJ whole genome shotgun (WGS) entry which is preliminary data.</text>
</comment>
<evidence type="ECO:0000313" key="3">
    <source>
        <dbReference type="Proteomes" id="UP000029267"/>
    </source>
</evidence>
<dbReference type="Pfam" id="PF12773">
    <property type="entry name" value="DZR"/>
    <property type="match status" value="1"/>
</dbReference>
<dbReference type="EMBL" id="JPYA02000002">
    <property type="protein sequence ID" value="MEB3750846.1"/>
    <property type="molecule type" value="Genomic_DNA"/>
</dbReference>